<evidence type="ECO:0000313" key="2">
    <source>
        <dbReference type="Proteomes" id="UP000789860"/>
    </source>
</evidence>
<feature type="non-terminal residue" evidence="1">
    <location>
        <position position="1"/>
    </location>
</feature>
<evidence type="ECO:0000313" key="1">
    <source>
        <dbReference type="EMBL" id="CAG8709406.1"/>
    </source>
</evidence>
<protein>
    <submittedName>
        <fullName evidence="1">6400_t:CDS:1</fullName>
    </submittedName>
</protein>
<dbReference type="EMBL" id="CAJVPM010042567">
    <property type="protein sequence ID" value="CAG8709406.1"/>
    <property type="molecule type" value="Genomic_DNA"/>
</dbReference>
<reference evidence="1" key="1">
    <citation type="submission" date="2021-06" db="EMBL/GenBank/DDBJ databases">
        <authorList>
            <person name="Kallberg Y."/>
            <person name="Tangrot J."/>
            <person name="Rosling A."/>
        </authorList>
    </citation>
    <scope>NUCLEOTIDE SEQUENCE</scope>
    <source>
        <strain evidence="1">AU212A</strain>
    </source>
</reference>
<accession>A0ACA9PGB6</accession>
<name>A0ACA9PGB6_9GLOM</name>
<feature type="non-terminal residue" evidence="1">
    <location>
        <position position="127"/>
    </location>
</feature>
<keyword evidence="2" id="KW-1185">Reference proteome</keyword>
<dbReference type="Proteomes" id="UP000789860">
    <property type="component" value="Unassembled WGS sequence"/>
</dbReference>
<sequence length="127" mass="13624">IPVQPPQRSHTAPLTQHERQPSEVSMVAESIQTRPSMDDDDLFEDSTSEEEPFPEVTSTGLSAQSAGGPVLPVMSASPTPMYESRSISDVPDLPGRVDNRGLISSSLTSIPLGSGHRQSLEQTQSPQ</sequence>
<organism evidence="1 2">
    <name type="scientific">Scutellospora calospora</name>
    <dbReference type="NCBI Taxonomy" id="85575"/>
    <lineage>
        <taxon>Eukaryota</taxon>
        <taxon>Fungi</taxon>
        <taxon>Fungi incertae sedis</taxon>
        <taxon>Mucoromycota</taxon>
        <taxon>Glomeromycotina</taxon>
        <taxon>Glomeromycetes</taxon>
        <taxon>Diversisporales</taxon>
        <taxon>Gigasporaceae</taxon>
        <taxon>Scutellospora</taxon>
    </lineage>
</organism>
<comment type="caution">
    <text evidence="1">The sequence shown here is derived from an EMBL/GenBank/DDBJ whole genome shotgun (WGS) entry which is preliminary data.</text>
</comment>
<gene>
    <name evidence="1" type="ORF">SCALOS_LOCUS10806</name>
</gene>
<proteinExistence type="predicted"/>